<dbReference type="PANTHER" id="PTHR42765">
    <property type="entry name" value="SOLEUCYL-TRNA SYNTHETASE"/>
    <property type="match status" value="1"/>
</dbReference>
<dbReference type="Proteomes" id="UP000324924">
    <property type="component" value="Chromosome"/>
</dbReference>
<dbReference type="GO" id="GO:0008270">
    <property type="term" value="F:zinc ion binding"/>
    <property type="evidence" value="ECO:0007669"/>
    <property type="project" value="UniProtKB-UniRule"/>
</dbReference>
<evidence type="ECO:0000256" key="7">
    <source>
        <dbReference type="ARBA" id="ARBA00023146"/>
    </source>
</evidence>
<dbReference type="GO" id="GO:0004822">
    <property type="term" value="F:isoleucine-tRNA ligase activity"/>
    <property type="evidence" value="ECO:0007669"/>
    <property type="project" value="UniProtKB-UniRule"/>
</dbReference>
<feature type="domain" description="Aminoacyl-tRNA synthetase class Ia" evidence="11">
    <location>
        <begin position="24"/>
        <end position="623"/>
    </location>
</feature>
<keyword evidence="14" id="KW-1185">Reference proteome</keyword>
<dbReference type="GO" id="GO:0006428">
    <property type="term" value="P:isoleucyl-tRNA aminoacylation"/>
    <property type="evidence" value="ECO:0007669"/>
    <property type="project" value="UniProtKB-UniRule"/>
</dbReference>
<dbReference type="EMBL" id="CP043314">
    <property type="protein sequence ID" value="QEK38988.1"/>
    <property type="molecule type" value="Genomic_DNA"/>
</dbReference>
<feature type="domain" description="Methionyl/Valyl/Leucyl/Isoleucyl-tRNA synthetase anticodon-binding" evidence="12">
    <location>
        <begin position="665"/>
        <end position="817"/>
    </location>
</feature>
<keyword evidence="5 10" id="KW-0067">ATP-binding</keyword>
<comment type="cofactor">
    <cofactor evidence="10">
        <name>Zn(2+)</name>
        <dbReference type="ChEBI" id="CHEBI:29105"/>
    </cofactor>
    <text evidence="10">Binds 1 zinc ion per subunit.</text>
</comment>
<dbReference type="Gene3D" id="1.10.730.20">
    <property type="match status" value="1"/>
</dbReference>
<evidence type="ECO:0000256" key="8">
    <source>
        <dbReference type="ARBA" id="ARBA00025217"/>
    </source>
</evidence>
<feature type="binding site" evidence="10">
    <location>
        <position position="588"/>
    </location>
    <ligand>
        <name>ATP</name>
        <dbReference type="ChEBI" id="CHEBI:30616"/>
    </ligand>
</feature>
<feature type="binding site" evidence="10">
    <location>
        <position position="544"/>
    </location>
    <ligand>
        <name>L-isoleucyl-5'-AMP</name>
        <dbReference type="ChEBI" id="CHEBI:178002"/>
    </ligand>
</feature>
<dbReference type="GO" id="GO:0005829">
    <property type="term" value="C:cytosol"/>
    <property type="evidence" value="ECO:0007669"/>
    <property type="project" value="TreeGrafter"/>
</dbReference>
<dbReference type="CDD" id="cd07960">
    <property type="entry name" value="Anticodon_Ia_Ile_BEm"/>
    <property type="match status" value="1"/>
</dbReference>
<dbReference type="InterPro" id="IPR050081">
    <property type="entry name" value="Ile-tRNA_ligase"/>
</dbReference>
<dbReference type="InterPro" id="IPR013155">
    <property type="entry name" value="M/V/L/I-tRNA-synth_anticd-bd"/>
</dbReference>
<dbReference type="InterPro" id="IPR033708">
    <property type="entry name" value="Anticodon_Ile_BEm"/>
</dbReference>
<dbReference type="NCBIfam" id="TIGR00392">
    <property type="entry name" value="ileS"/>
    <property type="match status" value="1"/>
</dbReference>
<keyword evidence="3 10" id="KW-0436">Ligase</keyword>
<dbReference type="PANTHER" id="PTHR42765:SF1">
    <property type="entry name" value="ISOLEUCINE--TRNA LIGASE, MITOCHONDRIAL"/>
    <property type="match status" value="1"/>
</dbReference>
<feature type="short sequence motif" description="'KMSKS' region" evidence="10">
    <location>
        <begin position="585"/>
        <end position="589"/>
    </location>
</feature>
<evidence type="ECO:0000256" key="1">
    <source>
        <dbReference type="ARBA" id="ARBA00006887"/>
    </source>
</evidence>
<evidence type="ECO:0000256" key="3">
    <source>
        <dbReference type="ARBA" id="ARBA00022598"/>
    </source>
</evidence>
<evidence type="ECO:0000256" key="4">
    <source>
        <dbReference type="ARBA" id="ARBA00022741"/>
    </source>
</evidence>
<name>A0A5C0UG07_9PROT</name>
<keyword evidence="7 10" id="KW-0030">Aminoacyl-tRNA synthetase</keyword>
<reference evidence="13 14" key="1">
    <citation type="submission" date="2019-08" db="EMBL/GenBank/DDBJ databases">
        <title>Highly reduced genomes of protist endosymbionts show evolutionary convergence.</title>
        <authorList>
            <person name="George E."/>
            <person name="Husnik F."/>
            <person name="Tashyreva D."/>
            <person name="Prokopchuk G."/>
            <person name="Horak A."/>
            <person name="Kwong W.K."/>
            <person name="Lukes J."/>
            <person name="Keeling P.J."/>
        </authorList>
    </citation>
    <scope>NUCLEOTIDE SEQUENCE [LARGE SCALE GENOMIC DNA]</scope>
    <source>
        <strain evidence="13">1604HC</strain>
    </source>
</reference>
<feature type="binding site" evidence="10">
    <location>
        <position position="877"/>
    </location>
    <ligand>
        <name>Zn(2+)</name>
        <dbReference type="ChEBI" id="CHEBI:29105"/>
    </ligand>
</feature>
<dbReference type="InterPro" id="IPR023585">
    <property type="entry name" value="Ile-tRNA-ligase_type1"/>
</dbReference>
<comment type="subcellular location">
    <subcellularLocation>
        <location evidence="10">Cytoplasm</location>
    </subcellularLocation>
</comment>
<evidence type="ECO:0000256" key="5">
    <source>
        <dbReference type="ARBA" id="ARBA00022840"/>
    </source>
</evidence>
<dbReference type="SUPFAM" id="SSF50677">
    <property type="entry name" value="ValRS/IleRS/LeuRS editing domain"/>
    <property type="match status" value="1"/>
</dbReference>
<feature type="short sequence motif" description="'HIGH' region" evidence="10">
    <location>
        <begin position="50"/>
        <end position="60"/>
    </location>
</feature>
<dbReference type="InterPro" id="IPR001412">
    <property type="entry name" value="aa-tRNA-synth_I_CS"/>
</dbReference>
<dbReference type="InterPro" id="IPR009080">
    <property type="entry name" value="tRNAsynth_Ia_anticodon-bd"/>
</dbReference>
<keyword evidence="10" id="KW-0862">Zinc</keyword>
<comment type="subunit">
    <text evidence="10">Monomer.</text>
</comment>
<dbReference type="GO" id="GO:0005524">
    <property type="term" value="F:ATP binding"/>
    <property type="evidence" value="ECO:0007669"/>
    <property type="project" value="UniProtKB-UniRule"/>
</dbReference>
<dbReference type="AlphaFoldDB" id="A0A5C0UG07"/>
<comment type="function">
    <text evidence="8 10">Catalyzes the attachment of isoleucine to tRNA(Ile). As IleRS can inadvertently accommodate and process structurally similar amino acids such as valine, to avoid such errors it has two additional distinct tRNA(Ile)-dependent editing activities. One activity is designated as 'pretransfer' editing and involves the hydrolysis of activated Val-AMP. The other activity is designated 'posttransfer' editing and involves deacylation of mischarged Val-tRNA(Ile).</text>
</comment>
<dbReference type="GO" id="GO:0000049">
    <property type="term" value="F:tRNA binding"/>
    <property type="evidence" value="ECO:0007669"/>
    <property type="project" value="InterPro"/>
</dbReference>
<evidence type="ECO:0000256" key="6">
    <source>
        <dbReference type="ARBA" id="ARBA00022917"/>
    </source>
</evidence>
<dbReference type="KEGG" id="nabu:FZC36_00875"/>
<dbReference type="PROSITE" id="PS00178">
    <property type="entry name" value="AA_TRNA_LIGASE_I"/>
    <property type="match status" value="1"/>
</dbReference>
<keyword evidence="2 10" id="KW-0963">Cytoplasm</keyword>
<dbReference type="InterPro" id="IPR002301">
    <property type="entry name" value="Ile-tRNA-ligase"/>
</dbReference>
<feature type="binding site" evidence="10">
    <location>
        <position position="891"/>
    </location>
    <ligand>
        <name>Zn(2+)</name>
        <dbReference type="ChEBI" id="CHEBI:29105"/>
    </ligand>
</feature>
<dbReference type="InterPro" id="IPR002300">
    <property type="entry name" value="aa-tRNA-synth_Ia"/>
</dbReference>
<dbReference type="PRINTS" id="PR00984">
    <property type="entry name" value="TRNASYNTHILE"/>
</dbReference>
<evidence type="ECO:0000259" key="12">
    <source>
        <dbReference type="Pfam" id="PF08264"/>
    </source>
</evidence>
<dbReference type="Gene3D" id="3.40.50.620">
    <property type="entry name" value="HUPs"/>
    <property type="match status" value="2"/>
</dbReference>
<feature type="binding site" evidence="10">
    <location>
        <position position="874"/>
    </location>
    <ligand>
        <name>Zn(2+)</name>
        <dbReference type="ChEBI" id="CHEBI:29105"/>
    </ligand>
</feature>
<dbReference type="HAMAP" id="MF_02002">
    <property type="entry name" value="Ile_tRNA_synth_type1"/>
    <property type="match status" value="1"/>
</dbReference>
<comment type="catalytic activity">
    <reaction evidence="9 10">
        <text>tRNA(Ile) + L-isoleucine + ATP = L-isoleucyl-tRNA(Ile) + AMP + diphosphate</text>
        <dbReference type="Rhea" id="RHEA:11060"/>
        <dbReference type="Rhea" id="RHEA-COMP:9666"/>
        <dbReference type="Rhea" id="RHEA-COMP:9695"/>
        <dbReference type="ChEBI" id="CHEBI:30616"/>
        <dbReference type="ChEBI" id="CHEBI:33019"/>
        <dbReference type="ChEBI" id="CHEBI:58045"/>
        <dbReference type="ChEBI" id="CHEBI:78442"/>
        <dbReference type="ChEBI" id="CHEBI:78528"/>
        <dbReference type="ChEBI" id="CHEBI:456215"/>
        <dbReference type="EC" id="6.1.1.5"/>
    </reaction>
</comment>
<evidence type="ECO:0000256" key="10">
    <source>
        <dbReference type="HAMAP-Rule" id="MF_02002"/>
    </source>
</evidence>
<dbReference type="Pfam" id="PF08264">
    <property type="entry name" value="Anticodon_1"/>
    <property type="match status" value="1"/>
</dbReference>
<protein>
    <recommendedName>
        <fullName evidence="10">Isoleucine--tRNA ligase</fullName>
        <ecNumber evidence="10">6.1.1.5</ecNumber>
    </recommendedName>
    <alternativeName>
        <fullName evidence="10">Isoleucyl-tRNA synthetase</fullName>
        <shortName evidence="10">IleRS</shortName>
    </alternativeName>
</protein>
<proteinExistence type="inferred from homology"/>
<dbReference type="OrthoDB" id="9810365at2"/>
<evidence type="ECO:0000256" key="2">
    <source>
        <dbReference type="ARBA" id="ARBA00022490"/>
    </source>
</evidence>
<dbReference type="CDD" id="cd00818">
    <property type="entry name" value="IleRS_core"/>
    <property type="match status" value="1"/>
</dbReference>
<dbReference type="GO" id="GO:0002161">
    <property type="term" value="F:aminoacyl-tRNA deacylase activity"/>
    <property type="evidence" value="ECO:0007669"/>
    <property type="project" value="InterPro"/>
</dbReference>
<evidence type="ECO:0000313" key="14">
    <source>
        <dbReference type="Proteomes" id="UP000324924"/>
    </source>
</evidence>
<feature type="binding site" evidence="10">
    <location>
        <position position="888"/>
    </location>
    <ligand>
        <name>Zn(2+)</name>
        <dbReference type="ChEBI" id="CHEBI:29105"/>
    </ligand>
</feature>
<evidence type="ECO:0000259" key="11">
    <source>
        <dbReference type="Pfam" id="PF00133"/>
    </source>
</evidence>
<dbReference type="SUPFAM" id="SSF52374">
    <property type="entry name" value="Nucleotidylyl transferase"/>
    <property type="match status" value="1"/>
</dbReference>
<evidence type="ECO:0000313" key="13">
    <source>
        <dbReference type="EMBL" id="QEK38988.1"/>
    </source>
</evidence>
<accession>A0A5C0UG07</accession>
<comment type="similarity">
    <text evidence="1 10">Belongs to the class-I aminoacyl-tRNA synthetase family. IleS type 1 subfamily.</text>
</comment>
<keyword evidence="4 10" id="KW-0547">Nucleotide-binding</keyword>
<organism evidence="13 14">
    <name type="scientific">Candidatus Nesciobacter abundans</name>
    <dbReference type="NCBI Taxonomy" id="2601668"/>
    <lineage>
        <taxon>Bacteria</taxon>
        <taxon>Pseudomonadati</taxon>
        <taxon>Pseudomonadota</taxon>
        <taxon>Alphaproteobacteria</taxon>
        <taxon>Holosporales</taxon>
        <taxon>Holosporaceae</taxon>
        <taxon>Candidatus Nesciobacter</taxon>
    </lineage>
</organism>
<dbReference type="InterPro" id="IPR014729">
    <property type="entry name" value="Rossmann-like_a/b/a_fold"/>
</dbReference>
<evidence type="ECO:0000256" key="9">
    <source>
        <dbReference type="ARBA" id="ARBA00048359"/>
    </source>
</evidence>
<dbReference type="RefSeq" id="WP_148972111.1">
    <property type="nucleotide sequence ID" value="NZ_CP043314.1"/>
</dbReference>
<dbReference type="SUPFAM" id="SSF47323">
    <property type="entry name" value="Anticodon-binding domain of a subclass of class I aminoacyl-tRNA synthetases"/>
    <property type="match status" value="1"/>
</dbReference>
<dbReference type="InterPro" id="IPR009008">
    <property type="entry name" value="Val/Leu/Ile-tRNA-synth_edit"/>
</dbReference>
<comment type="domain">
    <text evidence="10">IleRS has two distinct active sites: one for aminoacylation and one for editing. The misactivated valine is translocated from the active site to the editing site, which sterically excludes the correctly activated isoleucine. The single editing site contains two valyl binding pockets, one specific for each substrate (Val-AMP or Val-tRNA(Ile)).</text>
</comment>
<keyword evidence="6 10" id="KW-0648">Protein biosynthesis</keyword>
<sequence>MSYPVLLPKTKFSLIPRDYNLSIDFWNKIDLYKILNEVNEEPFILHDGPPFANGNPHMGHAVNKIMKDIFNKMMIMNGKKLVFVPGWDCHGLPIESAVESDLKKQGKRRSDISIKKFRELCKDFANKWIDVQMDGFKKMGVTADFENPYKTMDKSSQMSILDEFHKFVEQDYVYRENKPVMWSCDEGTTLAEAEIEYMNKKSNAIYVAFKVLETSVKELKDSEIIIWTTTPWTLPANRAISYGDFDYSILEINLSNKKRKVVVAESICDDFLKKTNITEYSKITTIKSSDLKNCICAHPMNDIGFDYNIPLIFGEHVTLDQGTGLVHTAPSHGEEDFHAGKKYNLLIENLIDEKGFFTKTHFKGKNIKEVEKLSIEHLQNNGQLIFHENIVHSYPHSWRSRTPLIYRLAPQWFLKIKDLRERALDSIDSARWIPESGKQRFVSMLKNRPDWCISRQRVWGIPICIMYNPDTGEILKNKKVLEKIRSYVSENGLDSWWTNAEEISKEYPGYIPAYDILDVWFESGASQAYVLKKNIGFPADMYFEGSDQHRGWFQSSTLQSCRDEAVLPFKNLVTHGFVTDKQGRKMSKSLGNGVDPMDIIEKYGPDALRLWVADHDYTEDLKWNNSHLNRVKDIEKRLRNSIKFLIGNIIYVDKIADYSEMAFLEKWILSKVYEIDQSFDKSCKNFSIHKFLKEVYLFCTVDLSAFYFDIRKDTLYCDDPTETLPNSVRNVLSIILQFILKWLSPFIPFATEEAWAELGYDSSFFESKKIKAETRWLNKDLLSQMKRIRDIRSVVTGAIEILREKKEINSSLESDVTVYFRDSDMRFIDHITEICIISKMQCSRINDDVDESLFSLEGIDDVKVSVKRAEGSKCGRCKKILKEVDEICLRCKKVLEKQEC</sequence>
<dbReference type="Pfam" id="PF00133">
    <property type="entry name" value="tRNA-synt_1"/>
    <property type="match status" value="1"/>
</dbReference>
<keyword evidence="10" id="KW-0479">Metal-binding</keyword>
<dbReference type="EC" id="6.1.1.5" evidence="10"/>
<gene>
    <name evidence="10 13" type="primary">ileS</name>
    <name evidence="13" type="ORF">FZC36_00875</name>
</gene>